<proteinExistence type="predicted"/>
<keyword evidence="4" id="KW-1185">Reference proteome</keyword>
<name>A0AAJ0D607_9PEZI</name>
<dbReference type="PANTHER" id="PTHR36223">
    <property type="entry name" value="BETA-LACTAMASE-TYPE TRANSPEPTIDASE FOLD DOMAIN CONTAINING PROTEIN"/>
    <property type="match status" value="1"/>
</dbReference>
<dbReference type="PANTHER" id="PTHR36223:SF1">
    <property type="entry name" value="TRANSCRIPTION ELONGATION FACTOR EAF N-TERMINAL DOMAIN-CONTAINING PROTEIN"/>
    <property type="match status" value="1"/>
</dbReference>
<comment type="caution">
    <text evidence="3">The sequence shown here is derived from an EMBL/GenBank/DDBJ whole genome shotgun (WGS) entry which is preliminary data.</text>
</comment>
<evidence type="ECO:0000313" key="3">
    <source>
        <dbReference type="EMBL" id="KAK3046981.1"/>
    </source>
</evidence>
<dbReference type="Pfam" id="PF25534">
    <property type="entry name" value="DUF7918"/>
    <property type="match status" value="1"/>
</dbReference>
<feature type="region of interest" description="Disordered" evidence="1">
    <location>
        <begin position="222"/>
        <end position="304"/>
    </location>
</feature>
<reference evidence="3" key="1">
    <citation type="submission" date="2023-04" db="EMBL/GenBank/DDBJ databases">
        <title>Black Yeasts Isolated from many extreme environments.</title>
        <authorList>
            <person name="Coleine C."/>
            <person name="Stajich J.E."/>
            <person name="Selbmann L."/>
        </authorList>
    </citation>
    <scope>NUCLEOTIDE SEQUENCE</scope>
    <source>
        <strain evidence="3">CCFEE 5312</strain>
    </source>
</reference>
<dbReference type="AlphaFoldDB" id="A0AAJ0D607"/>
<organism evidence="3 4">
    <name type="scientific">Extremus antarcticus</name>
    <dbReference type="NCBI Taxonomy" id="702011"/>
    <lineage>
        <taxon>Eukaryota</taxon>
        <taxon>Fungi</taxon>
        <taxon>Dikarya</taxon>
        <taxon>Ascomycota</taxon>
        <taxon>Pezizomycotina</taxon>
        <taxon>Dothideomycetes</taxon>
        <taxon>Dothideomycetidae</taxon>
        <taxon>Mycosphaerellales</taxon>
        <taxon>Extremaceae</taxon>
        <taxon>Extremus</taxon>
    </lineage>
</organism>
<dbReference type="Proteomes" id="UP001271007">
    <property type="component" value="Unassembled WGS sequence"/>
</dbReference>
<accession>A0AAJ0D607</accession>
<evidence type="ECO:0000259" key="2">
    <source>
        <dbReference type="Pfam" id="PF25534"/>
    </source>
</evidence>
<evidence type="ECO:0000313" key="4">
    <source>
        <dbReference type="Proteomes" id="UP001271007"/>
    </source>
</evidence>
<protein>
    <recommendedName>
        <fullName evidence="2">DUF7918 domain-containing protein</fullName>
    </recommendedName>
</protein>
<gene>
    <name evidence="3" type="ORF">LTR09_011584</name>
</gene>
<feature type="domain" description="DUF7918" evidence="2">
    <location>
        <begin position="11"/>
        <end position="227"/>
    </location>
</feature>
<feature type="compositionally biased region" description="Acidic residues" evidence="1">
    <location>
        <begin position="276"/>
        <end position="285"/>
    </location>
</feature>
<dbReference type="InterPro" id="IPR057678">
    <property type="entry name" value="DUF7918"/>
</dbReference>
<feature type="compositionally biased region" description="Basic residues" evidence="1">
    <location>
        <begin position="292"/>
        <end position="304"/>
    </location>
</feature>
<dbReference type="EMBL" id="JAWDJX010000072">
    <property type="protein sequence ID" value="KAK3046981.1"/>
    <property type="molecule type" value="Genomic_DNA"/>
</dbReference>
<evidence type="ECO:0000256" key="1">
    <source>
        <dbReference type="SAM" id="MobiDB-lite"/>
    </source>
</evidence>
<sequence length="304" mass="33780">MKYESAGGFRLEAKICVQSIPLKEYRHPEKASHKYVQSIENANFDVRLEVATPHNLPRSWPEHDGELGIAMCVFMDGRLVVALWEPACPSENVSFFVDGITRNCREAFTKEKFIFATLETDDARAEDLSSVDYRRLGDIKVHCHVAVAKGVEVPHADVPAFKRWSDVTTVPEELLKGRAISNQVSVSEPQPLDFTNPSALFNTVASIAKLTFQYRTKRDLEIDGIISPPTPTPSQKDEALPSSAEGLRRSDEEEQNRGGQGGTGLRREKRGVAAAELDEGSDESDGIVVDRNKKRSKRARNSTV</sequence>